<feature type="region of interest" description="Disordered" evidence="1">
    <location>
        <begin position="54"/>
        <end position="81"/>
    </location>
</feature>
<evidence type="ECO:0000256" key="1">
    <source>
        <dbReference type="SAM" id="MobiDB-lite"/>
    </source>
</evidence>
<accession>A0A0R3VTA6</accession>
<evidence type="ECO:0000313" key="4">
    <source>
        <dbReference type="EMBL" id="VDK20962.1"/>
    </source>
</evidence>
<proteinExistence type="predicted"/>
<dbReference type="SUPFAM" id="SSF54427">
    <property type="entry name" value="NTF2-like"/>
    <property type="match status" value="1"/>
</dbReference>
<feature type="region of interest" description="Disordered" evidence="1">
    <location>
        <begin position="147"/>
        <end position="375"/>
    </location>
</feature>
<feature type="compositionally biased region" description="Low complexity" evidence="1">
    <location>
        <begin position="71"/>
        <end position="81"/>
    </location>
</feature>
<feature type="compositionally biased region" description="Low complexity" evidence="1">
    <location>
        <begin position="147"/>
        <end position="247"/>
    </location>
</feature>
<dbReference type="AlphaFoldDB" id="A0A0R3VTA6"/>
<feature type="compositionally biased region" description="Polar residues" evidence="1">
    <location>
        <begin position="54"/>
        <end position="63"/>
    </location>
</feature>
<feature type="compositionally biased region" description="Basic and acidic residues" evidence="1">
    <location>
        <begin position="339"/>
        <end position="356"/>
    </location>
</feature>
<feature type="chain" id="PRO_5043132449" evidence="2">
    <location>
        <begin position="22"/>
        <end position="771"/>
    </location>
</feature>
<dbReference type="InterPro" id="IPR045875">
    <property type="entry name" value="NTF2"/>
</dbReference>
<dbReference type="GO" id="GO:0006913">
    <property type="term" value="P:nucleocytoplasmic transport"/>
    <property type="evidence" value="ECO:0007669"/>
    <property type="project" value="InterPro"/>
</dbReference>
<gene>
    <name evidence="4" type="ORF">TASK_LOCUS459</name>
</gene>
<dbReference type="EMBL" id="UYRS01000057">
    <property type="protein sequence ID" value="VDK20962.1"/>
    <property type="molecule type" value="Genomic_DNA"/>
</dbReference>
<name>A0A0R3VTA6_TAEAS</name>
<dbReference type="InterPro" id="IPR032710">
    <property type="entry name" value="NTF2-like_dom_sf"/>
</dbReference>
<organism evidence="6">
    <name type="scientific">Taenia asiatica</name>
    <name type="common">Asian tapeworm</name>
    <dbReference type="NCBI Taxonomy" id="60517"/>
    <lineage>
        <taxon>Eukaryota</taxon>
        <taxon>Metazoa</taxon>
        <taxon>Spiralia</taxon>
        <taxon>Lophotrochozoa</taxon>
        <taxon>Platyhelminthes</taxon>
        <taxon>Cestoda</taxon>
        <taxon>Eucestoda</taxon>
        <taxon>Cyclophyllidea</taxon>
        <taxon>Taeniidae</taxon>
        <taxon>Taenia</taxon>
    </lineage>
</organism>
<dbReference type="SMART" id="SM01190">
    <property type="entry name" value="EMP24_GP25L"/>
    <property type="match status" value="1"/>
</dbReference>
<evidence type="ECO:0000259" key="3">
    <source>
        <dbReference type="PROSITE" id="PS50177"/>
    </source>
</evidence>
<feature type="compositionally biased region" description="Low complexity" evidence="1">
    <location>
        <begin position="293"/>
        <end position="338"/>
    </location>
</feature>
<dbReference type="InterPro" id="IPR009038">
    <property type="entry name" value="GOLD_dom"/>
</dbReference>
<dbReference type="PROSITE" id="PS50177">
    <property type="entry name" value="NTF2_DOMAIN"/>
    <property type="match status" value="1"/>
</dbReference>
<feature type="compositionally biased region" description="Polar residues" evidence="1">
    <location>
        <begin position="119"/>
        <end position="132"/>
    </location>
</feature>
<dbReference type="Gene3D" id="3.10.450.50">
    <property type="match status" value="1"/>
</dbReference>
<evidence type="ECO:0000256" key="2">
    <source>
        <dbReference type="SAM" id="SignalP"/>
    </source>
</evidence>
<protein>
    <submittedName>
        <fullName evidence="6">NTF2 domain-containing protein</fullName>
    </submittedName>
</protein>
<dbReference type="Pfam" id="PF01105">
    <property type="entry name" value="EMP24_GP25L"/>
    <property type="match status" value="1"/>
</dbReference>
<reference evidence="4 5" key="2">
    <citation type="submission" date="2018-11" db="EMBL/GenBank/DDBJ databases">
        <authorList>
            <consortium name="Pathogen Informatics"/>
        </authorList>
    </citation>
    <scope>NUCLEOTIDE SEQUENCE [LARGE SCALE GENOMIC DNA]</scope>
</reference>
<keyword evidence="2" id="KW-0732">Signal</keyword>
<dbReference type="WBParaSite" id="TASK_0000045801-mRNA-1">
    <property type="protein sequence ID" value="TASK_0000045801-mRNA-1"/>
    <property type="gene ID" value="TASK_0000045801"/>
</dbReference>
<feature type="compositionally biased region" description="Low complexity" evidence="1">
    <location>
        <begin position="255"/>
        <end position="285"/>
    </location>
</feature>
<dbReference type="InterPro" id="IPR018222">
    <property type="entry name" value="Nuclear_transport_factor_2_euk"/>
</dbReference>
<keyword evidence="5" id="KW-1185">Reference proteome</keyword>
<dbReference type="OrthoDB" id="25408at2759"/>
<dbReference type="STRING" id="60517.A0A0R3VTA6"/>
<feature type="region of interest" description="Disordered" evidence="1">
    <location>
        <begin position="111"/>
        <end position="135"/>
    </location>
</feature>
<sequence>MRVFLQICCVFLFLLFGDIQAQQYVPINQPAQGTLQDVQAPQQPDIHKQPVNIQSNHQHNNAPPQHPLPPNVQQQQGQLPSQQRLNELPQNIQQQPGAVPVQQVNAVPPQWQQPNVAPSQQFNAPSGQQMPGQPNAVPMHQFNVPAQQMAQQQPGAVPQQPAAIPQQPAAVPQQPGAIPLQPAAVPQQPAAIPQQPAAVPQQPGVMPQQPGAVPQQPAAIPLQPAAVPQQPGAVPQQPGAVRQQPGVVPQPPGAIPQQPAAAPQQPGAVPQQQQQINVQPAQPVVDPKQPGVPLQQPTIQQMPQQVPVVKQQQQQPARSPPVANHQVPPVQSSQAPPHVHNEPPIKSYERHAHESLPPKPRQMKFDPPTFLHQDPELDFYSRLPSPQKSDADVSKNVDAPRPFIPLTVNVTPAVKDCYFYEAATGFDVDVQVLGGDGMDIGLAVFDPSGTPVVLRDPAGEASVSIAVPPHYQGRAYAICLDNRKASYGRKKVFLGIDLRINWDNPSPAEQKIINQMKRNLKIDDNSVEIRRDSLDRISGLLHRTQRLNQRSRNNAAMDRAMMEANKDRVTSWSTFQVVLLILVGIIQTRLIRSLFDEQSSLYRLWVHNGGSRGGGGANDYKMATSETATSGPPVSDLNDPVEKAAWQTANQAAEKISSLYYRSFDKQGRPDLSTFFVESVTLIWNGNQVVGRQAVVDFLTTKLPKSQTIVHTISAQPVHKLLSGDNTVVMVNTLGSMKFEGNPTKMFTETFFLIKDGNLWRIQSATFRFIE</sequence>
<evidence type="ECO:0000313" key="6">
    <source>
        <dbReference type="WBParaSite" id="TASK_0000045801-mRNA-1"/>
    </source>
</evidence>
<evidence type="ECO:0000313" key="5">
    <source>
        <dbReference type="Proteomes" id="UP000282613"/>
    </source>
</evidence>
<reference evidence="6" key="1">
    <citation type="submission" date="2017-02" db="UniProtKB">
        <authorList>
            <consortium name="WormBaseParasite"/>
        </authorList>
    </citation>
    <scope>IDENTIFICATION</scope>
</reference>
<feature type="domain" description="NTF2" evidence="3">
    <location>
        <begin position="652"/>
        <end position="769"/>
    </location>
</feature>
<dbReference type="PANTHER" id="PTHR12612">
    <property type="entry name" value="NUCLEAR TRANSPORT FACTOR 2"/>
    <property type="match status" value="1"/>
</dbReference>
<feature type="signal peptide" evidence="2">
    <location>
        <begin position="1"/>
        <end position="21"/>
    </location>
</feature>
<dbReference type="Proteomes" id="UP000282613">
    <property type="component" value="Unassembled WGS sequence"/>
</dbReference>